<reference evidence="2 3" key="1">
    <citation type="submission" date="2016-10" db="EMBL/GenBank/DDBJ databases">
        <authorList>
            <person name="de Groot N.N."/>
        </authorList>
    </citation>
    <scope>NUCLEOTIDE SEQUENCE [LARGE SCALE GENOMIC DNA]</scope>
    <source>
        <strain evidence="2 3">DSM 20581</strain>
    </source>
</reference>
<evidence type="ECO:0000313" key="3">
    <source>
        <dbReference type="Proteomes" id="UP000199136"/>
    </source>
</evidence>
<sequence length="461" mass="51040">MTINLNEVALPTIHTNLESVILSNETMTARKENFLAKMKQQSIDTAIIYADREHGANFEYLTGFIPRFEEACLVIHSNGDSYLMLGNENLKLAAHSRIPAKAVHVPYFSLPNQPMTGEKTLADHFKECHISPDATIGVIGWKLFTSSHYDNGGLFDLPFYVVDSLIQYVSDRKHLQNFASALISPEGGLRTTHNANEIAHFEYGATLAGKGMFEAIQAVEVGKTEKEIGAFLAQEGQPNTVTTISAAGQRFTHATLYPRDNKASLGDNYSMTVGYKGGLSSRAGFVAASKDDLPENQSDYLEKVGIPYFTAYTAWLENIKVGTVGDEFYSMIQEVFPSDVYGWTLNPGHYTGDDEWMSSPFFKGSNAVVKSGQMFQVDIIPSVPGYSGASCEEPVAIADEALQAELKESYPEVWNRIETRRNYIKNVIKIDLSDDVLPLSDTVAFYTPFFLNKTLAYTKEG</sequence>
<keyword evidence="2" id="KW-0031">Aminopeptidase</keyword>
<dbReference type="InterPro" id="IPR036005">
    <property type="entry name" value="Creatinase/aminopeptidase-like"/>
</dbReference>
<dbReference type="Proteomes" id="UP000199136">
    <property type="component" value="Unassembled WGS sequence"/>
</dbReference>
<dbReference type="Pfam" id="PF01321">
    <property type="entry name" value="Creatinase_N"/>
    <property type="match status" value="1"/>
</dbReference>
<dbReference type="AlphaFoldDB" id="A0A1I5Y1Y4"/>
<protein>
    <submittedName>
        <fullName evidence="2">Xaa-Pro aminopeptidase</fullName>
    </submittedName>
</protein>
<dbReference type="STRING" id="82801.SAMN04488506_1716"/>
<keyword evidence="3" id="KW-1185">Reference proteome</keyword>
<keyword evidence="2" id="KW-0378">Hydrolase</keyword>
<gene>
    <name evidence="2" type="ORF">SAMN04488506_1716</name>
</gene>
<dbReference type="InterPro" id="IPR000587">
    <property type="entry name" value="Creatinase_N"/>
</dbReference>
<evidence type="ECO:0000313" key="2">
    <source>
        <dbReference type="EMBL" id="SFQ38144.1"/>
    </source>
</evidence>
<accession>A0A1I5Y1Y4</accession>
<dbReference type="InterPro" id="IPR029149">
    <property type="entry name" value="Creatin/AminoP/Spt16_N"/>
</dbReference>
<name>A0A1I5Y1Y4_9LACT</name>
<keyword evidence="2" id="KW-0645">Protease</keyword>
<dbReference type="SUPFAM" id="SSF55920">
    <property type="entry name" value="Creatinase/aminopeptidase"/>
    <property type="match status" value="1"/>
</dbReference>
<dbReference type="SUPFAM" id="SSF53092">
    <property type="entry name" value="Creatinase/prolidase N-terminal domain"/>
    <property type="match status" value="1"/>
</dbReference>
<feature type="domain" description="Creatinase N-terminal" evidence="1">
    <location>
        <begin position="30"/>
        <end position="138"/>
    </location>
</feature>
<proteinExistence type="predicted"/>
<dbReference type="OrthoDB" id="9778159at2"/>
<dbReference type="EMBL" id="FOXW01000006">
    <property type="protein sequence ID" value="SFQ38144.1"/>
    <property type="molecule type" value="Genomic_DNA"/>
</dbReference>
<organism evidence="2 3">
    <name type="scientific">Desemzia incerta</name>
    <dbReference type="NCBI Taxonomy" id="82801"/>
    <lineage>
        <taxon>Bacteria</taxon>
        <taxon>Bacillati</taxon>
        <taxon>Bacillota</taxon>
        <taxon>Bacilli</taxon>
        <taxon>Lactobacillales</taxon>
        <taxon>Carnobacteriaceae</taxon>
        <taxon>Desemzia</taxon>
    </lineage>
</organism>
<dbReference type="GO" id="GO:0004177">
    <property type="term" value="F:aminopeptidase activity"/>
    <property type="evidence" value="ECO:0007669"/>
    <property type="project" value="UniProtKB-KW"/>
</dbReference>
<dbReference type="Gene3D" id="3.90.230.10">
    <property type="entry name" value="Creatinase/methionine aminopeptidase superfamily"/>
    <property type="match status" value="1"/>
</dbReference>
<dbReference type="RefSeq" id="WP_092480751.1">
    <property type="nucleotide sequence ID" value="NZ_FOXW01000006.1"/>
</dbReference>
<dbReference type="Gene3D" id="3.40.350.10">
    <property type="entry name" value="Creatinase/prolidase N-terminal domain"/>
    <property type="match status" value="1"/>
</dbReference>
<evidence type="ECO:0000259" key="1">
    <source>
        <dbReference type="Pfam" id="PF01321"/>
    </source>
</evidence>